<organism evidence="3 4">
    <name type="scientific">Actinomadura vinacea</name>
    <dbReference type="NCBI Taxonomy" id="115336"/>
    <lineage>
        <taxon>Bacteria</taxon>
        <taxon>Bacillati</taxon>
        <taxon>Actinomycetota</taxon>
        <taxon>Actinomycetes</taxon>
        <taxon>Streptosporangiales</taxon>
        <taxon>Thermomonosporaceae</taxon>
        <taxon>Actinomadura</taxon>
    </lineage>
</organism>
<accession>A0ABN3KEF5</accession>
<gene>
    <name evidence="3" type="ORF">GCM10010191_86740</name>
</gene>
<dbReference type="PROSITE" id="PS00455">
    <property type="entry name" value="AMP_BINDING"/>
    <property type="match status" value="1"/>
</dbReference>
<dbReference type="RefSeq" id="WP_344597392.1">
    <property type="nucleotide sequence ID" value="NZ_BAAARW010000039.1"/>
</dbReference>
<proteinExistence type="predicted"/>
<evidence type="ECO:0000259" key="1">
    <source>
        <dbReference type="Pfam" id="PF00501"/>
    </source>
</evidence>
<dbReference type="InterPro" id="IPR050237">
    <property type="entry name" value="ATP-dep_AMP-bd_enzyme"/>
</dbReference>
<dbReference type="InterPro" id="IPR045851">
    <property type="entry name" value="AMP-bd_C_sf"/>
</dbReference>
<evidence type="ECO:0000259" key="2">
    <source>
        <dbReference type="Pfam" id="PF13193"/>
    </source>
</evidence>
<dbReference type="SUPFAM" id="SSF56801">
    <property type="entry name" value="Acetyl-CoA synthetase-like"/>
    <property type="match status" value="1"/>
</dbReference>
<keyword evidence="3" id="KW-0436">Ligase</keyword>
<dbReference type="Gene3D" id="3.30.300.30">
    <property type="match status" value="1"/>
</dbReference>
<keyword evidence="4" id="KW-1185">Reference proteome</keyword>
<dbReference type="InterPro" id="IPR025110">
    <property type="entry name" value="AMP-bd_C"/>
</dbReference>
<name>A0ABN3KEF5_9ACTN</name>
<protein>
    <submittedName>
        <fullName evidence="3">Fatty acid--CoA ligase family protein</fullName>
    </submittedName>
</protein>
<sequence length="489" mass="52148">MNLAMLAEMAAGACPDRVALVTAGEAVTYAELFERSRGVASLLERHDARHVALLDENSAAVPALVYGSALAGRAFVPLNYRLDDARLRSALAGIAPVLVVGRSEALGRVAGIPGVTPVLREEVERAAPAAPSTGAAPDDIAALLFTSGTSGAPKAAVLRHRHLVSYVISTVEFMAAGEDEAILVSVPPYHIAGISSMLTSVYAGRRMVQLPAFGAEEWVALARDEAVTHAMVVPTMLGRVLDVLERDGERLPALRHLSYGGGRMPAQVVERALALLPHVGFVNAYGLTETSSTIAVLGPEEHRLGRKLGSVGRPLPSVEVEIRDRAGAALPPGEPGEIWVRGEQVSGEYLSHRAVAADGWFPTRDGGRLDEDGFLYVDGRADDVIVRGGENLSPGEIEEVLAAHPAVADAAVVGVPDQEWGECPVALVVFAPGRSADGEELRSWVRARLRSSKTPVRVHVRDELPYNETGKLLRRVLREELVRGERVRV</sequence>
<dbReference type="InterPro" id="IPR020845">
    <property type="entry name" value="AMP-binding_CS"/>
</dbReference>
<dbReference type="GO" id="GO:0016874">
    <property type="term" value="F:ligase activity"/>
    <property type="evidence" value="ECO:0007669"/>
    <property type="project" value="UniProtKB-KW"/>
</dbReference>
<comment type="caution">
    <text evidence="3">The sequence shown here is derived from an EMBL/GenBank/DDBJ whole genome shotgun (WGS) entry which is preliminary data.</text>
</comment>
<dbReference type="Gene3D" id="3.40.50.12780">
    <property type="entry name" value="N-terminal domain of ligase-like"/>
    <property type="match status" value="1"/>
</dbReference>
<dbReference type="Pfam" id="PF13193">
    <property type="entry name" value="AMP-binding_C"/>
    <property type="match status" value="1"/>
</dbReference>
<evidence type="ECO:0000313" key="4">
    <source>
        <dbReference type="Proteomes" id="UP001501231"/>
    </source>
</evidence>
<feature type="domain" description="AMP-binding enzyme C-terminal" evidence="2">
    <location>
        <begin position="396"/>
        <end position="471"/>
    </location>
</feature>
<reference evidence="3 4" key="1">
    <citation type="journal article" date="2019" name="Int. J. Syst. Evol. Microbiol.">
        <title>The Global Catalogue of Microorganisms (GCM) 10K type strain sequencing project: providing services to taxonomists for standard genome sequencing and annotation.</title>
        <authorList>
            <consortium name="The Broad Institute Genomics Platform"/>
            <consortium name="The Broad Institute Genome Sequencing Center for Infectious Disease"/>
            <person name="Wu L."/>
            <person name="Ma J."/>
        </authorList>
    </citation>
    <scope>NUCLEOTIDE SEQUENCE [LARGE SCALE GENOMIC DNA]</scope>
    <source>
        <strain evidence="3 4">JCM 3325</strain>
    </source>
</reference>
<dbReference type="Proteomes" id="UP001501231">
    <property type="component" value="Unassembled WGS sequence"/>
</dbReference>
<dbReference type="PANTHER" id="PTHR43767">
    <property type="entry name" value="LONG-CHAIN-FATTY-ACID--COA LIGASE"/>
    <property type="match status" value="1"/>
</dbReference>
<dbReference type="EMBL" id="BAAARW010000039">
    <property type="protein sequence ID" value="GAA2454462.1"/>
    <property type="molecule type" value="Genomic_DNA"/>
</dbReference>
<evidence type="ECO:0000313" key="3">
    <source>
        <dbReference type="EMBL" id="GAA2454462.1"/>
    </source>
</evidence>
<dbReference type="InterPro" id="IPR042099">
    <property type="entry name" value="ANL_N_sf"/>
</dbReference>
<dbReference type="InterPro" id="IPR000873">
    <property type="entry name" value="AMP-dep_synth/lig_dom"/>
</dbReference>
<dbReference type="PANTHER" id="PTHR43767:SF1">
    <property type="entry name" value="NONRIBOSOMAL PEPTIDE SYNTHASE PES1 (EUROFUNG)-RELATED"/>
    <property type="match status" value="1"/>
</dbReference>
<feature type="domain" description="AMP-dependent synthetase/ligase" evidence="1">
    <location>
        <begin position="10"/>
        <end position="350"/>
    </location>
</feature>
<dbReference type="Pfam" id="PF00501">
    <property type="entry name" value="AMP-binding"/>
    <property type="match status" value="1"/>
</dbReference>